<evidence type="ECO:0000313" key="3">
    <source>
        <dbReference type="Proteomes" id="UP000799118"/>
    </source>
</evidence>
<keyword evidence="3" id="KW-1185">Reference proteome</keyword>
<evidence type="ECO:0000313" key="2">
    <source>
        <dbReference type="EMBL" id="KAE9384434.1"/>
    </source>
</evidence>
<proteinExistence type="predicted"/>
<accession>A0A6A4GG46</accession>
<feature type="compositionally biased region" description="Acidic residues" evidence="1">
    <location>
        <begin position="232"/>
        <end position="250"/>
    </location>
</feature>
<gene>
    <name evidence="2" type="ORF">BT96DRAFT_1008085</name>
</gene>
<sequence length="250" mass="29029">MSYIAASYSQTLRVFKRVERIHTEMIEIVDELPDQDYTDVRKIRDKVDKLDTVLTYDIRLIKSVVQNQPFSLRFRGSNDEHPTYPLIHHLDPAIYSLLAHLSMRLKRFEPRLARCPSQVDVIEGIVLDLERLLVRSVPQICAAITRDELKTAEFQRLYGNANGVRSSNRLSLDQLQVSDDEEDVEDDVEIVAFNIHGEVDFRTRWFQEQDAESNVERPTSPPIYDSDHPLYEEDITSSDSEEEDSDVEMD</sequence>
<reference evidence="2" key="1">
    <citation type="journal article" date="2019" name="Environ. Microbiol.">
        <title>Fungal ecological strategies reflected in gene transcription - a case study of two litter decomposers.</title>
        <authorList>
            <person name="Barbi F."/>
            <person name="Kohler A."/>
            <person name="Barry K."/>
            <person name="Baskaran P."/>
            <person name="Daum C."/>
            <person name="Fauchery L."/>
            <person name="Ihrmark K."/>
            <person name="Kuo A."/>
            <person name="LaButti K."/>
            <person name="Lipzen A."/>
            <person name="Morin E."/>
            <person name="Grigoriev I.V."/>
            <person name="Henrissat B."/>
            <person name="Lindahl B."/>
            <person name="Martin F."/>
        </authorList>
    </citation>
    <scope>NUCLEOTIDE SEQUENCE</scope>
    <source>
        <strain evidence="2">JB14</strain>
    </source>
</reference>
<dbReference type="Proteomes" id="UP000799118">
    <property type="component" value="Unassembled WGS sequence"/>
</dbReference>
<dbReference type="EMBL" id="ML770146">
    <property type="protein sequence ID" value="KAE9384434.1"/>
    <property type="molecule type" value="Genomic_DNA"/>
</dbReference>
<dbReference type="AlphaFoldDB" id="A0A6A4GG46"/>
<feature type="region of interest" description="Disordered" evidence="1">
    <location>
        <begin position="209"/>
        <end position="250"/>
    </location>
</feature>
<name>A0A6A4GG46_9AGAR</name>
<organism evidence="2 3">
    <name type="scientific">Gymnopus androsaceus JB14</name>
    <dbReference type="NCBI Taxonomy" id="1447944"/>
    <lineage>
        <taxon>Eukaryota</taxon>
        <taxon>Fungi</taxon>
        <taxon>Dikarya</taxon>
        <taxon>Basidiomycota</taxon>
        <taxon>Agaricomycotina</taxon>
        <taxon>Agaricomycetes</taxon>
        <taxon>Agaricomycetidae</taxon>
        <taxon>Agaricales</taxon>
        <taxon>Marasmiineae</taxon>
        <taxon>Omphalotaceae</taxon>
        <taxon>Gymnopus</taxon>
    </lineage>
</organism>
<protein>
    <submittedName>
        <fullName evidence="2">Uncharacterized protein</fullName>
    </submittedName>
</protein>
<evidence type="ECO:0000256" key="1">
    <source>
        <dbReference type="SAM" id="MobiDB-lite"/>
    </source>
</evidence>